<gene>
    <name evidence="8" type="ORF">sS8_2016</name>
</gene>
<dbReference type="GO" id="GO:0016868">
    <property type="term" value="F:intramolecular phosphotransferase activity"/>
    <property type="evidence" value="ECO:0007669"/>
    <property type="project" value="InterPro"/>
</dbReference>
<evidence type="ECO:0000259" key="7">
    <source>
        <dbReference type="Pfam" id="PF25087"/>
    </source>
</evidence>
<feature type="domain" description="Nucleotidyl transferase" evidence="5">
    <location>
        <begin position="2"/>
        <end position="230"/>
    </location>
</feature>
<dbReference type="Pfam" id="PF00483">
    <property type="entry name" value="NTP_transferase"/>
    <property type="match status" value="1"/>
</dbReference>
<keyword evidence="3" id="KW-0677">Repeat</keyword>
<protein>
    <submittedName>
        <fullName evidence="8">Nucleotidyl transferase</fullName>
    </submittedName>
</protein>
<dbReference type="KEGG" id="mmai:sS8_2016"/>
<dbReference type="GO" id="GO:0016740">
    <property type="term" value="F:transferase activity"/>
    <property type="evidence" value="ECO:0007669"/>
    <property type="project" value="UniProtKB-KW"/>
</dbReference>
<dbReference type="Proteomes" id="UP000266313">
    <property type="component" value="Chromosome"/>
</dbReference>
<dbReference type="InterPro" id="IPR056729">
    <property type="entry name" value="GMPPB_C"/>
</dbReference>
<dbReference type="PANTHER" id="PTHR22572">
    <property type="entry name" value="SUGAR-1-PHOSPHATE GUANYL TRANSFERASE"/>
    <property type="match status" value="1"/>
</dbReference>
<dbReference type="Gene3D" id="3.90.550.10">
    <property type="entry name" value="Spore Coat Polysaccharide Biosynthesis Protein SpsA, Chain A"/>
    <property type="match status" value="1"/>
</dbReference>
<dbReference type="Gene3D" id="3.40.120.10">
    <property type="entry name" value="Alpha-D-Glucose-1,6-Bisphosphate, subunit A, domain 3"/>
    <property type="match status" value="1"/>
</dbReference>
<name>A0A250KQN1_9GAMM</name>
<keyword evidence="9" id="KW-1185">Reference proteome</keyword>
<dbReference type="SUPFAM" id="SSF51161">
    <property type="entry name" value="Trimeric LpxA-like enzymes"/>
    <property type="match status" value="1"/>
</dbReference>
<evidence type="ECO:0000256" key="4">
    <source>
        <dbReference type="ARBA" id="ARBA00023315"/>
    </source>
</evidence>
<dbReference type="SUPFAM" id="SSF53738">
    <property type="entry name" value="Phosphoglucomutase, first 3 domains"/>
    <property type="match status" value="1"/>
</dbReference>
<reference evidence="8 9" key="1">
    <citation type="submission" date="2016-12" db="EMBL/GenBank/DDBJ databases">
        <title>Genome sequencing of Methylocaldum marinum.</title>
        <authorList>
            <person name="Takeuchi M."/>
            <person name="Kamagata Y."/>
            <person name="Hiraoka S."/>
            <person name="Oshima K."/>
            <person name="Hattori M."/>
            <person name="Iwasaki W."/>
        </authorList>
    </citation>
    <scope>NUCLEOTIDE SEQUENCE [LARGE SCALE GENOMIC DNA]</scope>
    <source>
        <strain evidence="8 9">S8</strain>
    </source>
</reference>
<evidence type="ECO:0000313" key="9">
    <source>
        <dbReference type="Proteomes" id="UP000266313"/>
    </source>
</evidence>
<evidence type="ECO:0000256" key="3">
    <source>
        <dbReference type="ARBA" id="ARBA00022737"/>
    </source>
</evidence>
<dbReference type="RefSeq" id="WP_119629475.1">
    <property type="nucleotide sequence ID" value="NZ_AP017928.1"/>
</dbReference>
<proteinExistence type="inferred from homology"/>
<comment type="similarity">
    <text evidence="1">Belongs to the transferase hexapeptide repeat family.</text>
</comment>
<organism evidence="8 9">
    <name type="scientific">Methylocaldum marinum</name>
    <dbReference type="NCBI Taxonomy" id="1432792"/>
    <lineage>
        <taxon>Bacteria</taxon>
        <taxon>Pseudomonadati</taxon>
        <taxon>Pseudomonadota</taxon>
        <taxon>Gammaproteobacteria</taxon>
        <taxon>Methylococcales</taxon>
        <taxon>Methylococcaceae</taxon>
        <taxon>Methylocaldum</taxon>
    </lineage>
</organism>
<dbReference type="CDD" id="cd04181">
    <property type="entry name" value="NTP_transferase"/>
    <property type="match status" value="1"/>
</dbReference>
<dbReference type="InterPro" id="IPR029044">
    <property type="entry name" value="Nucleotide-diphossugar_trans"/>
</dbReference>
<dbReference type="Pfam" id="PF25087">
    <property type="entry name" value="GMPPB_C"/>
    <property type="match status" value="1"/>
</dbReference>
<feature type="domain" description="Mannose-1-phosphate guanyltransferase C-terminal" evidence="7">
    <location>
        <begin position="266"/>
        <end position="367"/>
    </location>
</feature>
<dbReference type="InterPro" id="IPR005844">
    <property type="entry name" value="A-D-PHexomutase_a/b/a-I"/>
</dbReference>
<keyword evidence="8" id="KW-0808">Transferase</keyword>
<keyword evidence="4" id="KW-0012">Acyltransferase</keyword>
<feature type="domain" description="Alpha-D-phosphohexomutase alpha/beta/alpha" evidence="6">
    <location>
        <begin position="383"/>
        <end position="513"/>
    </location>
</feature>
<dbReference type="EMBL" id="AP017928">
    <property type="protein sequence ID" value="BBA33970.1"/>
    <property type="molecule type" value="Genomic_DNA"/>
</dbReference>
<dbReference type="OrthoDB" id="9788272at2"/>
<dbReference type="InterPro" id="IPR005835">
    <property type="entry name" value="NTP_transferase_dom"/>
</dbReference>
<evidence type="ECO:0000259" key="5">
    <source>
        <dbReference type="Pfam" id="PF00483"/>
    </source>
</evidence>
<sequence length="820" mass="90805">MKAVILAGGQGVRLRPITENIPKPMVTVLGKPIMEHIIMHLATYGFTDLLATLHYRPRAIRDHFGDGGDFGVNLHYTLEHKPLGTAGSIKLGEAFLDDTFLIIAGDALTDFDLEAFWAFHKAQGVKVSLCLKRVSDPGEFGVVVTDENDRVVRFMEKPGLSELCSDTVNTGIYLIEPEILAAIPTDIPYDFAGDLFPKLLDEGIALAAYVAEGYWSDIGTLDQLKQSHWDLLDGKVRLPLGGNLIGERIWVGDGARIAKDAELGSPCWIGDNVRIRSGVKIGSYSVIAPDVEIDTRATVNRSIVMKNSFVGESSDLRNCIVGGSNVIEARCEIGDDAIIGSRCHLGRQVVIMPGVSVWPDKEINSNTTIRENLVWESLLRPSIFGSRGVSGLANLHITPEYAAALGKAFGSWIQRGARVAVARDAHPFSRLIKRAFISGLLAVGVNIDDLEEASLPETRFITCFGRHLNGGVHIRISDEHPSVAVIELFDSEGLPLLRSARRKIEAVFHRAEFPKVSVENVGNLNYPGRVDERYADHLRQHLSRAATQPWIDRVLHYCREGNLARILADLLGSNGLHHLESEGRENCDAHLVPYEGIAEIARLNRKIALIIERSGERLTLVDELGTIHRAERTQELLTAAFIIGAPPEEPVFLPPDHPKFLAELADARVRRVVITHKEPAAQLNAVKKAMQTEDVWLHLVHFYLGYGAVAASLRLLEFLGRERLTLHDFERQIPISHCRRLVLHCPWDHIGRVMRELSQRPEARLNGAPEGVRLDLDGDWVYVLPSADAPQLEISMEAANTSRLAQLEQEVGQRVRSLIP</sequence>
<evidence type="ECO:0000256" key="1">
    <source>
        <dbReference type="ARBA" id="ARBA00007274"/>
    </source>
</evidence>
<dbReference type="Pfam" id="PF02878">
    <property type="entry name" value="PGM_PMM_I"/>
    <property type="match status" value="1"/>
</dbReference>
<dbReference type="AlphaFoldDB" id="A0A250KQN1"/>
<dbReference type="Gene3D" id="2.160.10.10">
    <property type="entry name" value="Hexapeptide repeat proteins"/>
    <property type="match status" value="1"/>
</dbReference>
<comment type="similarity">
    <text evidence="2">Belongs to the phosphohexose mutase family.</text>
</comment>
<evidence type="ECO:0000256" key="2">
    <source>
        <dbReference type="ARBA" id="ARBA00010231"/>
    </source>
</evidence>
<dbReference type="InterPro" id="IPR050486">
    <property type="entry name" value="Mannose-1P_guanyltransferase"/>
</dbReference>
<dbReference type="InterPro" id="IPR011004">
    <property type="entry name" value="Trimer_LpxA-like_sf"/>
</dbReference>
<dbReference type="InterPro" id="IPR016055">
    <property type="entry name" value="A-D-PHexomutase_a/b/a-I/II/III"/>
</dbReference>
<accession>A0A250KQN1</accession>
<dbReference type="SUPFAM" id="SSF53448">
    <property type="entry name" value="Nucleotide-diphospho-sugar transferases"/>
    <property type="match status" value="1"/>
</dbReference>
<dbReference type="SUPFAM" id="SSF55957">
    <property type="entry name" value="Phosphoglucomutase, C-terminal domain"/>
    <property type="match status" value="1"/>
</dbReference>
<evidence type="ECO:0000259" key="6">
    <source>
        <dbReference type="Pfam" id="PF02878"/>
    </source>
</evidence>
<evidence type="ECO:0000313" key="8">
    <source>
        <dbReference type="EMBL" id="BBA33970.1"/>
    </source>
</evidence>
<dbReference type="InterPro" id="IPR036900">
    <property type="entry name" value="A-D-PHexomutase_C_sf"/>
</dbReference>
<dbReference type="GO" id="GO:0005975">
    <property type="term" value="P:carbohydrate metabolic process"/>
    <property type="evidence" value="ECO:0007669"/>
    <property type="project" value="InterPro"/>
</dbReference>